<evidence type="ECO:0000256" key="4">
    <source>
        <dbReference type="ARBA" id="ARBA00022496"/>
    </source>
</evidence>
<keyword evidence="17" id="KW-1185">Reference proteome</keyword>
<feature type="domain" description="TonB-dependent receptor plug" evidence="15">
    <location>
        <begin position="47"/>
        <end position="151"/>
    </location>
</feature>
<keyword evidence="5 11" id="KW-0812">Transmembrane</keyword>
<evidence type="ECO:0000256" key="2">
    <source>
        <dbReference type="ARBA" id="ARBA00022448"/>
    </source>
</evidence>
<protein>
    <recommendedName>
        <fullName evidence="18">TonB-dependent receptor</fullName>
    </recommendedName>
</protein>
<evidence type="ECO:0000256" key="1">
    <source>
        <dbReference type="ARBA" id="ARBA00004571"/>
    </source>
</evidence>
<name>A0A328AJI8_9CAUL</name>
<keyword evidence="2 11" id="KW-0813">Transport</keyword>
<comment type="caution">
    <text evidence="16">The sequence shown here is derived from an EMBL/GenBank/DDBJ whole genome shotgun (WGS) entry which is preliminary data.</text>
</comment>
<dbReference type="PANTHER" id="PTHR32552:SF81">
    <property type="entry name" value="TONB-DEPENDENT OUTER MEMBRANE RECEPTOR"/>
    <property type="match status" value="1"/>
</dbReference>
<dbReference type="SUPFAM" id="SSF56935">
    <property type="entry name" value="Porins"/>
    <property type="match status" value="1"/>
</dbReference>
<evidence type="ECO:0000256" key="13">
    <source>
        <dbReference type="SAM" id="SignalP"/>
    </source>
</evidence>
<evidence type="ECO:0000256" key="12">
    <source>
        <dbReference type="RuleBase" id="RU003357"/>
    </source>
</evidence>
<dbReference type="InterPro" id="IPR039426">
    <property type="entry name" value="TonB-dep_rcpt-like"/>
</dbReference>
<evidence type="ECO:0000256" key="8">
    <source>
        <dbReference type="ARBA" id="ARBA00023077"/>
    </source>
</evidence>
<keyword evidence="4" id="KW-0410">Iron transport</keyword>
<sequence>MNWKGHLLASGAVAAAFMGATAHAQTRSQSNVIEELVVTAEKREQSLQDVPVAISAFTSEKRDLLGVNTITDLTNFTPGLEYNAQNDRNTLRGVGRNTNVHAAEGSVAQYSDGIYTSSTTEAGKTPLFVDRIEVLRGPQGTLYGRNSIGGAINIISKRPTEDWYAEARAQYQNYNMSVLEGAVSGPTLIPGVQFRFGANWTKQTEGWFKNTVPGMPDEGNIIDTKYVEGQLKFKFNDHLDGWMKLAWQDWHNDGGGPGSRNSWTPFQFPTYEAVTAGLVPTAGYACRTGTGVTNIQVPAGMTLAQACHNGALDGAHKFTSDVPYQVKLTGTMIFASEFTYHFDKFDVKYVGGGTHYHYFLTGPTPVDQAPILSYTLPRVLPPGAIPGTTTTTVIPGAGPTVRPRYAFNYQEQENWYSHELNIASTDDGPLQWIGGLYYYDEDYNQPVYTTLVDAQGLGLNLSNAVCTNTGGLCPALPGNNRIYDDRPHLEITSKAVFGQIDWKFAPQFKTTLGLRYTEDHKFGQESLRLLCYDVQACGVSPELLGQNFYIDLTQRGAGVVSYGTAGSLPPGVSSTTTVDPANGFATRHYDNKWSSTTGTAGIQWDPEPGTMAYARYSRGYKAGGFRIGIDTTIGASPNTNPEHADAFEIGLKKDFGRTFQANIAAFYYKYKNAQIPITIAETSGGVAQANSIFYNIPEAVSQGIELESIWQPIDHLQILFNYSYLDAHVTKALGVVDKADPTALAPGAKPITPLAACTTNPVGAPSSCDVFTGYTQRGQDLSGNNLPNAPKNKLAVNVNYTVEMNAGSLIGSLNYVWRDKQYGSIFNRSYYQSPSYDQWDARLSWKDRDNRYTVIAFVKNIFNDVGYEGGADANRRAGFIQGYTLGQTGATGGARVPVVEGVASTYPITPPRTYGIELQYRFF</sequence>
<evidence type="ECO:0000259" key="15">
    <source>
        <dbReference type="Pfam" id="PF07715"/>
    </source>
</evidence>
<evidence type="ECO:0000256" key="6">
    <source>
        <dbReference type="ARBA" id="ARBA00023004"/>
    </source>
</evidence>
<dbReference type="GO" id="GO:0009279">
    <property type="term" value="C:cell outer membrane"/>
    <property type="evidence" value="ECO:0007669"/>
    <property type="project" value="UniProtKB-SubCell"/>
</dbReference>
<keyword evidence="8 12" id="KW-0798">TonB box</keyword>
<comment type="subcellular location">
    <subcellularLocation>
        <location evidence="1 11">Cell outer membrane</location>
        <topology evidence="1 11">Multi-pass membrane protein</topology>
    </subcellularLocation>
</comment>
<dbReference type="OrthoDB" id="7208860at2"/>
<organism evidence="16 17">
    <name type="scientific">Phenylobacterium soli</name>
    <dbReference type="NCBI Taxonomy" id="2170551"/>
    <lineage>
        <taxon>Bacteria</taxon>
        <taxon>Pseudomonadati</taxon>
        <taxon>Pseudomonadota</taxon>
        <taxon>Alphaproteobacteria</taxon>
        <taxon>Caulobacterales</taxon>
        <taxon>Caulobacteraceae</taxon>
        <taxon>Phenylobacterium</taxon>
    </lineage>
</organism>
<evidence type="ECO:0008006" key="18">
    <source>
        <dbReference type="Google" id="ProtNLM"/>
    </source>
</evidence>
<dbReference type="InterPro" id="IPR036942">
    <property type="entry name" value="Beta-barrel_TonB_sf"/>
</dbReference>
<dbReference type="Pfam" id="PF00593">
    <property type="entry name" value="TonB_dep_Rec_b-barrel"/>
    <property type="match status" value="1"/>
</dbReference>
<dbReference type="InterPro" id="IPR000531">
    <property type="entry name" value="Beta-barrel_TonB"/>
</dbReference>
<keyword evidence="10 11" id="KW-0998">Cell outer membrane</keyword>
<dbReference type="RefSeq" id="WP_111528519.1">
    <property type="nucleotide sequence ID" value="NZ_JBHRSG010000004.1"/>
</dbReference>
<dbReference type="EMBL" id="QFYQ01000001">
    <property type="protein sequence ID" value="RAK54769.1"/>
    <property type="molecule type" value="Genomic_DNA"/>
</dbReference>
<gene>
    <name evidence="16" type="ORF">DJ017_09650</name>
</gene>
<evidence type="ECO:0000313" key="16">
    <source>
        <dbReference type="EMBL" id="RAK54769.1"/>
    </source>
</evidence>
<keyword evidence="3 11" id="KW-1134">Transmembrane beta strand</keyword>
<keyword evidence="6" id="KW-0408">Iron</keyword>
<dbReference type="Gene3D" id="2.40.170.20">
    <property type="entry name" value="TonB-dependent receptor, beta-barrel domain"/>
    <property type="match status" value="2"/>
</dbReference>
<dbReference type="Pfam" id="PF07715">
    <property type="entry name" value="Plug"/>
    <property type="match status" value="1"/>
</dbReference>
<reference evidence="17" key="1">
    <citation type="submission" date="2018-05" db="EMBL/GenBank/DDBJ databases">
        <authorList>
            <person name="Li X."/>
        </authorList>
    </citation>
    <scope>NUCLEOTIDE SEQUENCE [LARGE SCALE GENOMIC DNA]</scope>
    <source>
        <strain evidence="17">LX32</strain>
    </source>
</reference>
<proteinExistence type="inferred from homology"/>
<keyword evidence="7" id="KW-0406">Ion transport</keyword>
<dbReference type="PROSITE" id="PS52016">
    <property type="entry name" value="TONB_DEPENDENT_REC_3"/>
    <property type="match status" value="1"/>
</dbReference>
<evidence type="ECO:0000256" key="3">
    <source>
        <dbReference type="ARBA" id="ARBA00022452"/>
    </source>
</evidence>
<dbReference type="InterPro" id="IPR012910">
    <property type="entry name" value="Plug_dom"/>
</dbReference>
<dbReference type="Proteomes" id="UP000249254">
    <property type="component" value="Unassembled WGS sequence"/>
</dbReference>
<dbReference type="PANTHER" id="PTHR32552">
    <property type="entry name" value="FERRICHROME IRON RECEPTOR-RELATED"/>
    <property type="match status" value="1"/>
</dbReference>
<evidence type="ECO:0000256" key="5">
    <source>
        <dbReference type="ARBA" id="ARBA00022692"/>
    </source>
</evidence>
<comment type="similarity">
    <text evidence="11 12">Belongs to the TonB-dependent receptor family.</text>
</comment>
<evidence type="ECO:0000256" key="10">
    <source>
        <dbReference type="ARBA" id="ARBA00023237"/>
    </source>
</evidence>
<evidence type="ECO:0000313" key="17">
    <source>
        <dbReference type="Proteomes" id="UP000249254"/>
    </source>
</evidence>
<accession>A0A328AJI8</accession>
<dbReference type="AlphaFoldDB" id="A0A328AJI8"/>
<feature type="chain" id="PRO_5016400120" description="TonB-dependent receptor" evidence="13">
    <location>
        <begin position="25"/>
        <end position="923"/>
    </location>
</feature>
<feature type="signal peptide" evidence="13">
    <location>
        <begin position="1"/>
        <end position="24"/>
    </location>
</feature>
<keyword evidence="13" id="KW-0732">Signal</keyword>
<evidence type="ECO:0000256" key="7">
    <source>
        <dbReference type="ARBA" id="ARBA00023065"/>
    </source>
</evidence>
<evidence type="ECO:0000256" key="9">
    <source>
        <dbReference type="ARBA" id="ARBA00023136"/>
    </source>
</evidence>
<dbReference type="GO" id="GO:0006826">
    <property type="term" value="P:iron ion transport"/>
    <property type="evidence" value="ECO:0007669"/>
    <property type="project" value="UniProtKB-KW"/>
</dbReference>
<keyword evidence="9 11" id="KW-0472">Membrane</keyword>
<evidence type="ECO:0000259" key="14">
    <source>
        <dbReference type="Pfam" id="PF00593"/>
    </source>
</evidence>
<feature type="domain" description="TonB-dependent receptor-like beta-barrel" evidence="14">
    <location>
        <begin position="401"/>
        <end position="861"/>
    </location>
</feature>
<evidence type="ECO:0000256" key="11">
    <source>
        <dbReference type="PROSITE-ProRule" id="PRU01360"/>
    </source>
</evidence>